<keyword evidence="3" id="KW-1185">Reference proteome</keyword>
<feature type="chain" id="PRO_5040274435" evidence="1">
    <location>
        <begin position="26"/>
        <end position="235"/>
    </location>
</feature>
<feature type="signal peptide" evidence="1">
    <location>
        <begin position="1"/>
        <end position="25"/>
    </location>
</feature>
<dbReference type="EMBL" id="CAICTM010001167">
    <property type="protein sequence ID" value="CAB9521154.1"/>
    <property type="molecule type" value="Genomic_DNA"/>
</dbReference>
<protein>
    <submittedName>
        <fullName evidence="2">Uncharacterized protein</fullName>
    </submittedName>
</protein>
<accession>A0A9N8EJ91</accession>
<sequence>MMQLLLSFLLLQALVGSGVVPAAEAFSPLQLSTSTHSKARAVHGHVPGLSLGEVKVVKGDGSEDFGSKNEEAEPISFSRRQWVSTVSSFSGISMLGMLVPPVAAAAEEEPVYYDASEVEKAFAAIRFELEDPSGGIAFLQGCVDKTDYESILEFTKTYDLELRKAKMMAAKKKFKFGGEQAIQLLNNVTFDLIGMNKSCRKGQENIQLTQKYLSELKEDVAKYLEFQKTVLVAQS</sequence>
<evidence type="ECO:0000313" key="2">
    <source>
        <dbReference type="EMBL" id="CAB9521154.1"/>
    </source>
</evidence>
<organism evidence="2 3">
    <name type="scientific">Seminavis robusta</name>
    <dbReference type="NCBI Taxonomy" id="568900"/>
    <lineage>
        <taxon>Eukaryota</taxon>
        <taxon>Sar</taxon>
        <taxon>Stramenopiles</taxon>
        <taxon>Ochrophyta</taxon>
        <taxon>Bacillariophyta</taxon>
        <taxon>Bacillariophyceae</taxon>
        <taxon>Bacillariophycidae</taxon>
        <taxon>Naviculales</taxon>
        <taxon>Naviculaceae</taxon>
        <taxon>Seminavis</taxon>
    </lineage>
</organism>
<comment type="caution">
    <text evidence="2">The sequence shown here is derived from an EMBL/GenBank/DDBJ whole genome shotgun (WGS) entry which is preliminary data.</text>
</comment>
<dbReference type="AlphaFoldDB" id="A0A9N8EJ91"/>
<keyword evidence="1" id="KW-0732">Signal</keyword>
<reference evidence="2" key="1">
    <citation type="submission" date="2020-06" db="EMBL/GenBank/DDBJ databases">
        <authorList>
            <consortium name="Plant Systems Biology data submission"/>
        </authorList>
    </citation>
    <scope>NUCLEOTIDE SEQUENCE</scope>
    <source>
        <strain evidence="2">D6</strain>
    </source>
</reference>
<dbReference type="Proteomes" id="UP001153069">
    <property type="component" value="Unassembled WGS sequence"/>
</dbReference>
<dbReference type="OrthoDB" id="46852at2759"/>
<evidence type="ECO:0000256" key="1">
    <source>
        <dbReference type="SAM" id="SignalP"/>
    </source>
</evidence>
<proteinExistence type="predicted"/>
<evidence type="ECO:0000313" key="3">
    <source>
        <dbReference type="Proteomes" id="UP001153069"/>
    </source>
</evidence>
<gene>
    <name evidence="2" type="ORF">SEMRO_1169_G248580.2</name>
</gene>
<name>A0A9N8EJ91_9STRA</name>